<dbReference type="Gene3D" id="2.70.150.10">
    <property type="entry name" value="Calcium-transporting ATPase, cytoplasmic transduction domain A"/>
    <property type="match status" value="1"/>
</dbReference>
<dbReference type="Gramene" id="BGIOSGA015811-TA">
    <property type="protein sequence ID" value="BGIOSGA015811-PA"/>
    <property type="gene ID" value="BGIOSGA015811"/>
</dbReference>
<accession>A2XPW4</accession>
<sequence length="78" mass="8636">MAPSVWKLVLEQFNDTLMRILLATAVVSFVLALYDGAEGDEVRATAVVEPFVIYLILIVNVVTKVWQESNAEKALEAL</sequence>
<feature type="transmembrane region" description="Helical" evidence="1">
    <location>
        <begin position="46"/>
        <end position="66"/>
    </location>
</feature>
<protein>
    <recommendedName>
        <fullName evidence="2">Cation-transporting P-type ATPase N-terminal domain-containing protein</fullName>
    </recommendedName>
</protein>
<dbReference type="STRING" id="39946.A2XPW4"/>
<proteinExistence type="predicted"/>
<feature type="domain" description="Cation-transporting P-type ATPase N-terminal" evidence="2">
    <location>
        <begin position="3"/>
        <end position="28"/>
    </location>
</feature>
<dbReference type="Proteomes" id="UP000007015">
    <property type="component" value="Chromosome 4"/>
</dbReference>
<feature type="transmembrane region" description="Helical" evidence="1">
    <location>
        <begin position="16"/>
        <end position="34"/>
    </location>
</feature>
<keyword evidence="1" id="KW-0472">Membrane</keyword>
<dbReference type="HOGENOM" id="CLU_2626339_0_0_1"/>
<evidence type="ECO:0000313" key="4">
    <source>
        <dbReference type="Proteomes" id="UP000007015"/>
    </source>
</evidence>
<evidence type="ECO:0000313" key="3">
    <source>
        <dbReference type="EMBL" id="EAY92874.1"/>
    </source>
</evidence>
<dbReference type="InterPro" id="IPR023298">
    <property type="entry name" value="ATPase_P-typ_TM_dom_sf"/>
</dbReference>
<name>A2XPW4_ORYSI</name>
<dbReference type="AlphaFoldDB" id="A2XPW4"/>
<dbReference type="SUPFAM" id="SSF81665">
    <property type="entry name" value="Calcium ATPase, transmembrane domain M"/>
    <property type="match status" value="1"/>
</dbReference>
<dbReference type="EMBL" id="CM000129">
    <property type="protein sequence ID" value="EAY92874.1"/>
    <property type="molecule type" value="Genomic_DNA"/>
</dbReference>
<dbReference type="Gene3D" id="1.20.1110.10">
    <property type="entry name" value="Calcium-transporting ATPase, transmembrane domain"/>
    <property type="match status" value="1"/>
</dbReference>
<keyword evidence="4" id="KW-1185">Reference proteome</keyword>
<organism evidence="3 4">
    <name type="scientific">Oryza sativa subsp. indica</name>
    <name type="common">Rice</name>
    <dbReference type="NCBI Taxonomy" id="39946"/>
    <lineage>
        <taxon>Eukaryota</taxon>
        <taxon>Viridiplantae</taxon>
        <taxon>Streptophyta</taxon>
        <taxon>Embryophyta</taxon>
        <taxon>Tracheophyta</taxon>
        <taxon>Spermatophyta</taxon>
        <taxon>Magnoliopsida</taxon>
        <taxon>Liliopsida</taxon>
        <taxon>Poales</taxon>
        <taxon>Poaceae</taxon>
        <taxon>BOP clade</taxon>
        <taxon>Oryzoideae</taxon>
        <taxon>Oryzeae</taxon>
        <taxon>Oryzinae</taxon>
        <taxon>Oryza</taxon>
        <taxon>Oryza sativa</taxon>
    </lineage>
</organism>
<dbReference type="PANTHER" id="PTHR42861">
    <property type="entry name" value="CALCIUM-TRANSPORTING ATPASE"/>
    <property type="match status" value="1"/>
</dbReference>
<keyword evidence="1" id="KW-1133">Transmembrane helix</keyword>
<gene>
    <name evidence="3" type="ORF">OsI_14677</name>
</gene>
<dbReference type="InterPro" id="IPR004014">
    <property type="entry name" value="ATPase_P-typ_cation-transptr_N"/>
</dbReference>
<keyword evidence="1" id="KW-0812">Transmembrane</keyword>
<reference evidence="3 4" key="1">
    <citation type="journal article" date="2005" name="PLoS Biol.">
        <title>The genomes of Oryza sativa: a history of duplications.</title>
        <authorList>
            <person name="Yu J."/>
            <person name="Wang J."/>
            <person name="Lin W."/>
            <person name="Li S."/>
            <person name="Li H."/>
            <person name="Zhou J."/>
            <person name="Ni P."/>
            <person name="Dong W."/>
            <person name="Hu S."/>
            <person name="Zeng C."/>
            <person name="Zhang J."/>
            <person name="Zhang Y."/>
            <person name="Li R."/>
            <person name="Xu Z."/>
            <person name="Li S."/>
            <person name="Li X."/>
            <person name="Zheng H."/>
            <person name="Cong L."/>
            <person name="Lin L."/>
            <person name="Yin J."/>
            <person name="Geng J."/>
            <person name="Li G."/>
            <person name="Shi J."/>
            <person name="Liu J."/>
            <person name="Lv H."/>
            <person name="Li J."/>
            <person name="Wang J."/>
            <person name="Deng Y."/>
            <person name="Ran L."/>
            <person name="Shi X."/>
            <person name="Wang X."/>
            <person name="Wu Q."/>
            <person name="Li C."/>
            <person name="Ren X."/>
            <person name="Wang J."/>
            <person name="Wang X."/>
            <person name="Li D."/>
            <person name="Liu D."/>
            <person name="Zhang X."/>
            <person name="Ji Z."/>
            <person name="Zhao W."/>
            <person name="Sun Y."/>
            <person name="Zhang Z."/>
            <person name="Bao J."/>
            <person name="Han Y."/>
            <person name="Dong L."/>
            <person name="Ji J."/>
            <person name="Chen P."/>
            <person name="Wu S."/>
            <person name="Liu J."/>
            <person name="Xiao Y."/>
            <person name="Bu D."/>
            <person name="Tan J."/>
            <person name="Yang L."/>
            <person name="Ye C."/>
            <person name="Zhang J."/>
            <person name="Xu J."/>
            <person name="Zhou Y."/>
            <person name="Yu Y."/>
            <person name="Zhang B."/>
            <person name="Zhuang S."/>
            <person name="Wei H."/>
            <person name="Liu B."/>
            <person name="Lei M."/>
            <person name="Yu H."/>
            <person name="Li Y."/>
            <person name="Xu H."/>
            <person name="Wei S."/>
            <person name="He X."/>
            <person name="Fang L."/>
            <person name="Zhang Z."/>
            <person name="Zhang Y."/>
            <person name="Huang X."/>
            <person name="Su Z."/>
            <person name="Tong W."/>
            <person name="Li J."/>
            <person name="Tong Z."/>
            <person name="Li S."/>
            <person name="Ye J."/>
            <person name="Wang L."/>
            <person name="Fang L."/>
            <person name="Lei T."/>
            <person name="Chen C."/>
            <person name="Chen H."/>
            <person name="Xu Z."/>
            <person name="Li H."/>
            <person name="Huang H."/>
            <person name="Zhang F."/>
            <person name="Xu H."/>
            <person name="Li N."/>
            <person name="Zhao C."/>
            <person name="Li S."/>
            <person name="Dong L."/>
            <person name="Huang Y."/>
            <person name="Li L."/>
            <person name="Xi Y."/>
            <person name="Qi Q."/>
            <person name="Li W."/>
            <person name="Zhang B."/>
            <person name="Hu W."/>
            <person name="Zhang Y."/>
            <person name="Tian X."/>
            <person name="Jiao Y."/>
            <person name="Liang X."/>
            <person name="Jin J."/>
            <person name="Gao L."/>
            <person name="Zheng W."/>
            <person name="Hao B."/>
            <person name="Liu S."/>
            <person name="Wang W."/>
            <person name="Yuan L."/>
            <person name="Cao M."/>
            <person name="McDermott J."/>
            <person name="Samudrala R."/>
            <person name="Wang J."/>
            <person name="Wong G.K."/>
            <person name="Yang H."/>
        </authorList>
    </citation>
    <scope>NUCLEOTIDE SEQUENCE [LARGE SCALE GENOMIC DNA]</scope>
    <source>
        <strain evidence="4">cv. 93-11</strain>
    </source>
</reference>
<evidence type="ECO:0000256" key="1">
    <source>
        <dbReference type="SAM" id="Phobius"/>
    </source>
</evidence>
<dbReference type="Pfam" id="PF00690">
    <property type="entry name" value="Cation_ATPase_N"/>
    <property type="match status" value="1"/>
</dbReference>
<evidence type="ECO:0000259" key="2">
    <source>
        <dbReference type="Pfam" id="PF00690"/>
    </source>
</evidence>